<reference evidence="1 2" key="1">
    <citation type="submission" date="2018-03" db="EMBL/GenBank/DDBJ databases">
        <title>Genomic Encyclopedia of Archaeal and Bacterial Type Strains, Phase II (KMG-II): from individual species to whole genera.</title>
        <authorList>
            <person name="Goeker M."/>
        </authorList>
    </citation>
    <scope>NUCLEOTIDE SEQUENCE [LARGE SCALE GENOMIC DNA]</scope>
    <source>
        <strain evidence="1 2">DSM 101533</strain>
    </source>
</reference>
<dbReference type="EMBL" id="PVTP01000002">
    <property type="protein sequence ID" value="PRY79604.1"/>
    <property type="molecule type" value="Genomic_DNA"/>
</dbReference>
<keyword evidence="2" id="KW-1185">Reference proteome</keyword>
<dbReference type="RefSeq" id="WP_106354932.1">
    <property type="nucleotide sequence ID" value="NZ_PVTP01000002.1"/>
</dbReference>
<gene>
    <name evidence="1" type="ORF">CLV80_102249</name>
</gene>
<evidence type="ECO:0000313" key="2">
    <source>
        <dbReference type="Proteomes" id="UP000238007"/>
    </source>
</evidence>
<accession>A0A2T0W303</accession>
<proteinExistence type="predicted"/>
<dbReference type="OrthoDB" id="7869758at2"/>
<evidence type="ECO:0000313" key="1">
    <source>
        <dbReference type="EMBL" id="PRY79604.1"/>
    </source>
</evidence>
<organism evidence="1 2">
    <name type="scientific">Yoonia maritima</name>
    <dbReference type="NCBI Taxonomy" id="1435347"/>
    <lineage>
        <taxon>Bacteria</taxon>
        <taxon>Pseudomonadati</taxon>
        <taxon>Pseudomonadota</taxon>
        <taxon>Alphaproteobacteria</taxon>
        <taxon>Rhodobacterales</taxon>
        <taxon>Paracoccaceae</taxon>
        <taxon>Yoonia</taxon>
    </lineage>
</organism>
<sequence>MAIHHILPMLCITASIPTVGIAQNADLSGLAETYEIAQNRDYHDVVNGLVVTNYEIEDVSATTLGRTRIMANNGVHRREVIVSQTTGEVLSDLILDMPVSQQGAARQAAMSAASEPQSNQTGLGIDISGSIMLGVNNKSGGHGSATITAGKENIGGSTVDAWVSVTNGF</sequence>
<protein>
    <submittedName>
        <fullName evidence="1">Uncharacterized protein</fullName>
    </submittedName>
</protein>
<dbReference type="Proteomes" id="UP000238007">
    <property type="component" value="Unassembled WGS sequence"/>
</dbReference>
<comment type="caution">
    <text evidence="1">The sequence shown here is derived from an EMBL/GenBank/DDBJ whole genome shotgun (WGS) entry which is preliminary data.</text>
</comment>
<name>A0A2T0W303_9RHOB</name>
<dbReference type="AlphaFoldDB" id="A0A2T0W303"/>